<feature type="transmembrane region" description="Helical" evidence="1">
    <location>
        <begin position="69"/>
        <end position="89"/>
    </location>
</feature>
<dbReference type="EMBL" id="JAKNRW010000001">
    <property type="protein sequence ID" value="MCK1788685.1"/>
    <property type="molecule type" value="Genomic_DNA"/>
</dbReference>
<gene>
    <name evidence="2" type="ORF">L9059_00460</name>
</gene>
<keyword evidence="1" id="KW-0812">Transmembrane</keyword>
<feature type="transmembrane region" description="Helical" evidence="1">
    <location>
        <begin position="95"/>
        <end position="113"/>
    </location>
</feature>
<organism evidence="2 3">
    <name type="scientific">Pseudomonas violetae</name>
    <dbReference type="NCBI Taxonomy" id="2915813"/>
    <lineage>
        <taxon>Bacteria</taxon>
        <taxon>Pseudomonadati</taxon>
        <taxon>Pseudomonadota</taxon>
        <taxon>Gammaproteobacteria</taxon>
        <taxon>Pseudomonadales</taxon>
        <taxon>Pseudomonadaceae</taxon>
        <taxon>Pseudomonas</taxon>
    </lineage>
</organism>
<proteinExistence type="predicted"/>
<evidence type="ECO:0000313" key="3">
    <source>
        <dbReference type="Proteomes" id="UP001299876"/>
    </source>
</evidence>
<reference evidence="2 3" key="1">
    <citation type="submission" date="2022-02" db="EMBL/GenBank/DDBJ databases">
        <title>Comparative genomics of the first Antarctic Pseudomonas spp. capable of biotransforming 2,4,6-Trinitrotoluene.</title>
        <authorList>
            <person name="Cabrera M.A."/>
            <person name="Marquez S.L."/>
            <person name="Perez-Donoso J.M."/>
        </authorList>
    </citation>
    <scope>NUCLEOTIDE SEQUENCE [LARGE SCALE GENOMIC DNA]</scope>
    <source>
        <strain evidence="2 3">TNT19</strain>
    </source>
</reference>
<protein>
    <submittedName>
        <fullName evidence="2">Uncharacterized protein</fullName>
    </submittedName>
</protein>
<dbReference type="Proteomes" id="UP001299876">
    <property type="component" value="Unassembled WGS sequence"/>
</dbReference>
<keyword evidence="1" id="KW-1133">Transmembrane helix</keyword>
<keyword evidence="3" id="KW-1185">Reference proteome</keyword>
<sequence length="123" mass="14233">MMYETSNLFQTVKSVYANGKRLTLQIKDRYIHIRLVLVFVFFARTISTERPMLKCLVIPSFMAIHLARIFRWVITGFTLYILFCHGIHLPLWIKVLSVFAGETLAIAVAAAEMEMKHYGYLSS</sequence>
<comment type="caution">
    <text evidence="2">The sequence shown here is derived from an EMBL/GenBank/DDBJ whole genome shotgun (WGS) entry which is preliminary data.</text>
</comment>
<evidence type="ECO:0000256" key="1">
    <source>
        <dbReference type="SAM" id="Phobius"/>
    </source>
</evidence>
<dbReference type="RefSeq" id="WP_247285627.1">
    <property type="nucleotide sequence ID" value="NZ_JAKNRW010000001.1"/>
</dbReference>
<keyword evidence="1" id="KW-0472">Membrane</keyword>
<feature type="transmembrane region" description="Helical" evidence="1">
    <location>
        <begin position="30"/>
        <end position="48"/>
    </location>
</feature>
<accession>A0ABT0ESI0</accession>
<name>A0ABT0ESI0_9PSED</name>
<evidence type="ECO:0000313" key="2">
    <source>
        <dbReference type="EMBL" id="MCK1788685.1"/>
    </source>
</evidence>